<comment type="caution">
    <text evidence="3">The sequence shown here is derived from an EMBL/GenBank/DDBJ whole genome shotgun (WGS) entry which is preliminary data.</text>
</comment>
<name>A0A2B4R3X0_STYPI</name>
<dbReference type="InterPro" id="IPR007110">
    <property type="entry name" value="Ig-like_dom"/>
</dbReference>
<dbReference type="Pfam" id="PF07679">
    <property type="entry name" value="I-set"/>
    <property type="match status" value="1"/>
</dbReference>
<dbReference type="SUPFAM" id="SSF48726">
    <property type="entry name" value="Immunoglobulin"/>
    <property type="match status" value="1"/>
</dbReference>
<dbReference type="AlphaFoldDB" id="A0A2B4R3X0"/>
<feature type="region of interest" description="Disordered" evidence="1">
    <location>
        <begin position="21"/>
        <end position="41"/>
    </location>
</feature>
<dbReference type="EMBL" id="LSMT01002409">
    <property type="protein sequence ID" value="PFX11483.1"/>
    <property type="molecule type" value="Genomic_DNA"/>
</dbReference>
<evidence type="ECO:0000256" key="1">
    <source>
        <dbReference type="SAM" id="MobiDB-lite"/>
    </source>
</evidence>
<protein>
    <recommendedName>
        <fullName evidence="2">Ig-like domain-containing protein</fullName>
    </recommendedName>
</protein>
<gene>
    <name evidence="3" type="ORF">AWC38_SpisGene24769</name>
</gene>
<evidence type="ECO:0000313" key="4">
    <source>
        <dbReference type="Proteomes" id="UP000225706"/>
    </source>
</evidence>
<dbReference type="Proteomes" id="UP000225706">
    <property type="component" value="Unassembled WGS sequence"/>
</dbReference>
<dbReference type="Gene3D" id="2.60.40.10">
    <property type="entry name" value="Immunoglobulins"/>
    <property type="match status" value="1"/>
</dbReference>
<accession>A0A2B4R3X0</accession>
<organism evidence="3 4">
    <name type="scientific">Stylophora pistillata</name>
    <name type="common">Smooth cauliflower coral</name>
    <dbReference type="NCBI Taxonomy" id="50429"/>
    <lineage>
        <taxon>Eukaryota</taxon>
        <taxon>Metazoa</taxon>
        <taxon>Cnidaria</taxon>
        <taxon>Anthozoa</taxon>
        <taxon>Hexacorallia</taxon>
        <taxon>Scleractinia</taxon>
        <taxon>Astrocoeniina</taxon>
        <taxon>Pocilloporidae</taxon>
        <taxon>Stylophora</taxon>
    </lineage>
</organism>
<reference evidence="4" key="1">
    <citation type="journal article" date="2017" name="bioRxiv">
        <title>Comparative analysis of the genomes of Stylophora pistillata and Acropora digitifera provides evidence for extensive differences between species of corals.</title>
        <authorList>
            <person name="Voolstra C.R."/>
            <person name="Li Y."/>
            <person name="Liew Y.J."/>
            <person name="Baumgarten S."/>
            <person name="Zoccola D."/>
            <person name="Flot J.-F."/>
            <person name="Tambutte S."/>
            <person name="Allemand D."/>
            <person name="Aranda M."/>
        </authorList>
    </citation>
    <scope>NUCLEOTIDE SEQUENCE [LARGE SCALE GENOMIC DNA]</scope>
</reference>
<dbReference type="InterPro" id="IPR013783">
    <property type="entry name" value="Ig-like_fold"/>
</dbReference>
<dbReference type="InterPro" id="IPR013098">
    <property type="entry name" value="Ig_I-set"/>
</dbReference>
<proteinExistence type="predicted"/>
<dbReference type="InterPro" id="IPR036179">
    <property type="entry name" value="Ig-like_dom_sf"/>
</dbReference>
<keyword evidence="4" id="KW-1185">Reference proteome</keyword>
<feature type="compositionally biased region" description="Polar residues" evidence="1">
    <location>
        <begin position="28"/>
        <end position="37"/>
    </location>
</feature>
<dbReference type="OrthoDB" id="5954856at2759"/>
<dbReference type="PROSITE" id="PS50835">
    <property type="entry name" value="IG_LIKE"/>
    <property type="match status" value="1"/>
</dbReference>
<sequence>MCNYSFYKAISVSFQSMEIKDEKPDSHQFGQGVSQPQSAPPRIVDFLDGNLIKPEEVKSGKKFDASKNWGFRLPCDAQGDNPLLTADEFVYQLWEWAILIGQGVSQQQPAPPRIVDFLDRDLIKPEEVKSGKKFDASKNWGFRLPCDAQGENPLKWSWKYNGTEITFPSAKFTLGADGSLTGSYLEAENSGSYQCFVNDATANKVTFSRKVQVAVTCK</sequence>
<evidence type="ECO:0000313" key="3">
    <source>
        <dbReference type="EMBL" id="PFX11483.1"/>
    </source>
</evidence>
<feature type="domain" description="Ig-like" evidence="2">
    <location>
        <begin position="112"/>
        <end position="206"/>
    </location>
</feature>
<evidence type="ECO:0000259" key="2">
    <source>
        <dbReference type="PROSITE" id="PS50835"/>
    </source>
</evidence>